<comment type="subcellular location">
    <subcellularLocation>
        <location evidence="1">Lipid droplet</location>
    </subcellularLocation>
</comment>
<name>A0A9W7IYV4_HIBTR</name>
<evidence type="ECO:0000256" key="2">
    <source>
        <dbReference type="ARBA" id="ARBA00008300"/>
    </source>
</evidence>
<keyword evidence="4" id="KW-0378">Hydrolase</keyword>
<dbReference type="GO" id="GO:0016298">
    <property type="term" value="F:lipase activity"/>
    <property type="evidence" value="ECO:0007669"/>
    <property type="project" value="InterPro"/>
</dbReference>
<dbReference type="OrthoDB" id="448051at2759"/>
<dbReference type="EMBL" id="BSYR01000037">
    <property type="protein sequence ID" value="GMJ03784.1"/>
    <property type="molecule type" value="Genomic_DNA"/>
</dbReference>
<dbReference type="InterPro" id="IPR019363">
    <property type="entry name" value="LDAH"/>
</dbReference>
<proteinExistence type="inferred from homology"/>
<dbReference type="AlphaFoldDB" id="A0A9W7IYV4"/>
<dbReference type="InterPro" id="IPR029058">
    <property type="entry name" value="AB_hydrolase_fold"/>
</dbReference>
<dbReference type="Pfam" id="PF10230">
    <property type="entry name" value="LIDHydrolase"/>
    <property type="match status" value="1"/>
</dbReference>
<dbReference type="GO" id="GO:0019915">
    <property type="term" value="P:lipid storage"/>
    <property type="evidence" value="ECO:0007669"/>
    <property type="project" value="InterPro"/>
</dbReference>
<dbReference type="PANTHER" id="PTHR13390:SF0">
    <property type="entry name" value="LIPID DROPLET-ASSOCIATED HYDROLASE"/>
    <property type="match status" value="1"/>
</dbReference>
<gene>
    <name evidence="5" type="ORF">HRI_004047600</name>
</gene>
<dbReference type="GO" id="GO:0005811">
    <property type="term" value="C:lipid droplet"/>
    <property type="evidence" value="ECO:0007669"/>
    <property type="project" value="UniProtKB-SubCell"/>
</dbReference>
<evidence type="ECO:0000313" key="5">
    <source>
        <dbReference type="EMBL" id="GMJ03784.1"/>
    </source>
</evidence>
<evidence type="ECO:0000256" key="3">
    <source>
        <dbReference type="ARBA" id="ARBA00022677"/>
    </source>
</evidence>
<keyword evidence="6" id="KW-1185">Reference proteome</keyword>
<evidence type="ECO:0000256" key="1">
    <source>
        <dbReference type="ARBA" id="ARBA00004502"/>
    </source>
</evidence>
<accession>A0A9W7IYV4</accession>
<reference evidence="5" key="1">
    <citation type="submission" date="2023-05" db="EMBL/GenBank/DDBJ databases">
        <title>Genome and transcriptome analyses reveal genes involved in the formation of fine ridges on petal epidermal cells in Hibiscus trionum.</title>
        <authorList>
            <person name="Koshimizu S."/>
            <person name="Masuda S."/>
            <person name="Ishii T."/>
            <person name="Shirasu K."/>
            <person name="Hoshino A."/>
            <person name="Arita M."/>
        </authorList>
    </citation>
    <scope>NUCLEOTIDE SEQUENCE</scope>
    <source>
        <strain evidence="5">Hamamatsu line</strain>
    </source>
</reference>
<evidence type="ECO:0008006" key="7">
    <source>
        <dbReference type="Google" id="ProtNLM"/>
    </source>
</evidence>
<sequence length="341" mass="38251">MLLRIASLTERPLSFIRSFSYRRIDSAPNSASRGMSFEDLDSDATKCVNLRLCNVSGCMTEILEIRADQPSLHVVFVPGNPGAITFYKEFVESLFEFLGGIASVSAVGAAGHTERNWDQGRLYSLQEQIDHKIEFIKVQNIEAPLVLVGHSIGSYIVLEMLRRLPEKAVYCIGLYPFLALNLQSKKQAFIVKVTMSRVLSTTVTLLVALLGLLPRRVLRLISELSNGKSWSNTAHEAACSHLPQYHTIRNVLYMARTEFIKLSETPDWNFMRENQEKISFLYGIDDHWGPLQMFEEVSRQASGIALSIEREGHTHGFCCSEAGSLWVARHAASLIKNKLAS</sequence>
<comment type="similarity">
    <text evidence="2">Belongs to the AB hydrolase superfamily. LDAH family.</text>
</comment>
<protein>
    <recommendedName>
        <fullName evidence="7">Lipid droplet-associated hydrolase</fullName>
    </recommendedName>
</protein>
<comment type="caution">
    <text evidence="5">The sequence shown here is derived from an EMBL/GenBank/DDBJ whole genome shotgun (WGS) entry which is preliminary data.</text>
</comment>
<dbReference type="Gene3D" id="3.40.50.1820">
    <property type="entry name" value="alpha/beta hydrolase"/>
    <property type="match status" value="1"/>
</dbReference>
<keyword evidence="3" id="KW-0551">Lipid droplet</keyword>
<dbReference type="PANTHER" id="PTHR13390">
    <property type="entry name" value="LIPASE"/>
    <property type="match status" value="1"/>
</dbReference>
<evidence type="ECO:0000256" key="4">
    <source>
        <dbReference type="ARBA" id="ARBA00022801"/>
    </source>
</evidence>
<dbReference type="Proteomes" id="UP001165190">
    <property type="component" value="Unassembled WGS sequence"/>
</dbReference>
<dbReference type="SUPFAM" id="SSF53474">
    <property type="entry name" value="alpha/beta-Hydrolases"/>
    <property type="match status" value="1"/>
</dbReference>
<organism evidence="5 6">
    <name type="scientific">Hibiscus trionum</name>
    <name type="common">Flower of an hour</name>
    <dbReference type="NCBI Taxonomy" id="183268"/>
    <lineage>
        <taxon>Eukaryota</taxon>
        <taxon>Viridiplantae</taxon>
        <taxon>Streptophyta</taxon>
        <taxon>Embryophyta</taxon>
        <taxon>Tracheophyta</taxon>
        <taxon>Spermatophyta</taxon>
        <taxon>Magnoliopsida</taxon>
        <taxon>eudicotyledons</taxon>
        <taxon>Gunneridae</taxon>
        <taxon>Pentapetalae</taxon>
        <taxon>rosids</taxon>
        <taxon>malvids</taxon>
        <taxon>Malvales</taxon>
        <taxon>Malvaceae</taxon>
        <taxon>Malvoideae</taxon>
        <taxon>Hibiscus</taxon>
    </lineage>
</organism>
<evidence type="ECO:0000313" key="6">
    <source>
        <dbReference type="Proteomes" id="UP001165190"/>
    </source>
</evidence>